<evidence type="ECO:0000313" key="1">
    <source>
        <dbReference type="EMBL" id="HIS65090.1"/>
    </source>
</evidence>
<dbReference type="EMBL" id="DVJJ01000105">
    <property type="protein sequence ID" value="HIS65090.1"/>
    <property type="molecule type" value="Genomic_DNA"/>
</dbReference>
<gene>
    <name evidence="1" type="ORF">IAA83_06945</name>
</gene>
<dbReference type="Proteomes" id="UP000886741">
    <property type="component" value="Unassembled WGS sequence"/>
</dbReference>
<dbReference type="AlphaFoldDB" id="A0A9D1F9W8"/>
<sequence length="164" mass="17729">MKKIVLLAVNVALVAMAGWLPVKPRDVADLLPVEVLVLSERDGLLYLDGGNDLAGQGRTWAEAVEDLTETAPGVAFFDTVAHIVLCGDTLTHLDQVLNDRALRPAARIYLGQGNVEADSAAPYLATHQGDKTLQDLQAAWLEERTVTLPPLTETDGRYRLSNDG</sequence>
<reference evidence="1" key="1">
    <citation type="submission" date="2020-10" db="EMBL/GenBank/DDBJ databases">
        <authorList>
            <person name="Gilroy R."/>
        </authorList>
    </citation>
    <scope>NUCLEOTIDE SEQUENCE</scope>
    <source>
        <strain evidence="1">ChiBcec16-1751</strain>
    </source>
</reference>
<name>A0A9D1F9W8_9FIRM</name>
<proteinExistence type="predicted"/>
<evidence type="ECO:0000313" key="2">
    <source>
        <dbReference type="Proteomes" id="UP000886741"/>
    </source>
</evidence>
<organism evidence="1 2">
    <name type="scientific">Candidatus Avoscillospira avistercoris</name>
    <dbReference type="NCBI Taxonomy" id="2840707"/>
    <lineage>
        <taxon>Bacteria</taxon>
        <taxon>Bacillati</taxon>
        <taxon>Bacillota</taxon>
        <taxon>Clostridia</taxon>
        <taxon>Eubacteriales</taxon>
        <taxon>Oscillospiraceae</taxon>
        <taxon>Oscillospiraceae incertae sedis</taxon>
        <taxon>Candidatus Avoscillospira</taxon>
    </lineage>
</organism>
<comment type="caution">
    <text evidence="1">The sequence shown here is derived from an EMBL/GenBank/DDBJ whole genome shotgun (WGS) entry which is preliminary data.</text>
</comment>
<accession>A0A9D1F9W8</accession>
<protein>
    <submittedName>
        <fullName evidence="1">Uncharacterized protein</fullName>
    </submittedName>
</protein>
<reference evidence="1" key="2">
    <citation type="journal article" date="2021" name="PeerJ">
        <title>Extensive microbial diversity within the chicken gut microbiome revealed by metagenomics and culture.</title>
        <authorList>
            <person name="Gilroy R."/>
            <person name="Ravi A."/>
            <person name="Getino M."/>
            <person name="Pursley I."/>
            <person name="Horton D.L."/>
            <person name="Alikhan N.F."/>
            <person name="Baker D."/>
            <person name="Gharbi K."/>
            <person name="Hall N."/>
            <person name="Watson M."/>
            <person name="Adriaenssens E.M."/>
            <person name="Foster-Nyarko E."/>
            <person name="Jarju S."/>
            <person name="Secka A."/>
            <person name="Antonio M."/>
            <person name="Oren A."/>
            <person name="Chaudhuri R.R."/>
            <person name="La Ragione R."/>
            <person name="Hildebrand F."/>
            <person name="Pallen M.J."/>
        </authorList>
    </citation>
    <scope>NUCLEOTIDE SEQUENCE</scope>
    <source>
        <strain evidence="1">ChiBcec16-1751</strain>
    </source>
</reference>